<dbReference type="EC" id="1.14.13.113" evidence="10"/>
<keyword evidence="8" id="KW-0503">Monooxygenase</keyword>
<keyword evidence="15" id="KW-1185">Reference proteome</keyword>
<dbReference type="InterPro" id="IPR036188">
    <property type="entry name" value="FAD/NAD-bd_sf"/>
</dbReference>
<comment type="caution">
    <text evidence="14">The sequence shown here is derived from an EMBL/GenBank/DDBJ whole genome shotgun (WGS) entry which is preliminary data.</text>
</comment>
<evidence type="ECO:0000256" key="5">
    <source>
        <dbReference type="ARBA" id="ARBA00022827"/>
    </source>
</evidence>
<evidence type="ECO:0000313" key="14">
    <source>
        <dbReference type="EMBL" id="MDV2475378.1"/>
    </source>
</evidence>
<reference evidence="14 15" key="1">
    <citation type="submission" date="2019-10" db="EMBL/GenBank/DDBJ databases">
        <title>Draft Genome Assembly of Rhodococcus zopfii DSM44189.</title>
        <authorList>
            <person name="Sutton J.M."/>
            <person name="Akob D.M."/>
            <person name="Bushman T.J."/>
        </authorList>
    </citation>
    <scope>NUCLEOTIDE SEQUENCE [LARGE SCALE GENOMIC DNA]</scope>
    <source>
        <strain evidence="14 15">DSM 44189</strain>
    </source>
</reference>
<dbReference type="PANTHER" id="PTHR13789:SF309">
    <property type="entry name" value="PUTATIVE (AFU_ORTHOLOGUE AFUA_6G14510)-RELATED"/>
    <property type="match status" value="1"/>
</dbReference>
<evidence type="ECO:0000256" key="9">
    <source>
        <dbReference type="ARBA" id="ARBA00035121"/>
    </source>
</evidence>
<organism evidence="14 15">
    <name type="scientific">Rhodococcus zopfii</name>
    <dbReference type="NCBI Taxonomy" id="43772"/>
    <lineage>
        <taxon>Bacteria</taxon>
        <taxon>Bacillati</taxon>
        <taxon>Actinomycetota</taxon>
        <taxon>Actinomycetes</taxon>
        <taxon>Mycobacteriales</taxon>
        <taxon>Nocardiaceae</taxon>
        <taxon>Rhodococcus</taxon>
    </lineage>
</organism>
<comment type="similarity">
    <text evidence="9">Belongs to the FAD-dependent urate hydroxylase family.</text>
</comment>
<dbReference type="NCBIfam" id="NF033623">
    <property type="entry name" value="urate_HpxO"/>
    <property type="match status" value="1"/>
</dbReference>
<dbReference type="InterPro" id="IPR047712">
    <property type="entry name" value="HpxO"/>
</dbReference>
<evidence type="ECO:0000256" key="10">
    <source>
        <dbReference type="ARBA" id="ARBA00035128"/>
    </source>
</evidence>
<comment type="pathway">
    <text evidence="2">Purine metabolism; urate degradation.</text>
</comment>
<evidence type="ECO:0000259" key="13">
    <source>
        <dbReference type="Pfam" id="PF01494"/>
    </source>
</evidence>
<evidence type="ECO:0000256" key="3">
    <source>
        <dbReference type="ARBA" id="ARBA00022630"/>
    </source>
</evidence>
<sequence length="385" mass="42255">MKAIIIGAGMGGLTAGIALRRIGWDVEVYEQVVENKPVGAAISLWSNGVKCLNYLGLERQVAALGGQMETMAYRDGFTGDTMTEFSLRPVVEQVGQRPYPVSRAELQAMLMDELGFEHIRFGMRMVDLVDDGSAVTARFEDGSTATGDILIGADGARSRTRDYVLTEPVERRYAGYVNFNGLVDIDETIAPATQWTTYVGDGKRVSLMPIAGGRFYFFFDVPLPVGVDYERSRAKEVLGEHFSDWAPQVHKLISMLDPFAVNRVEIFDIDPFDTWVKGRVALLGDAGHNTTPDIGQGGCSAMEDAVVLAIALQTNTLGVEDALVRYQNRRTARAGELVLRARKRSDVTHAKDPEITRAWYDELRTEDGTGIIRGIVSNIVGNPLG</sequence>
<keyword evidence="7" id="KW-0520">NAD</keyword>
<name>A0ABU3WN22_9NOCA</name>
<dbReference type="InterPro" id="IPR002938">
    <property type="entry name" value="FAD-bd"/>
</dbReference>
<dbReference type="SUPFAM" id="SSF51905">
    <property type="entry name" value="FAD/NAD(P)-binding domain"/>
    <property type="match status" value="1"/>
</dbReference>
<dbReference type="RefSeq" id="WP_072813185.1">
    <property type="nucleotide sequence ID" value="NZ_JAHWLX010000009.1"/>
</dbReference>
<evidence type="ECO:0000256" key="2">
    <source>
        <dbReference type="ARBA" id="ARBA00004705"/>
    </source>
</evidence>
<comment type="cofactor">
    <cofactor evidence="1">
        <name>FAD</name>
        <dbReference type="ChEBI" id="CHEBI:57692"/>
    </cofactor>
</comment>
<accession>A0ABU3WN22</accession>
<keyword evidence="4" id="KW-0659">Purine metabolism</keyword>
<dbReference type="Pfam" id="PF01494">
    <property type="entry name" value="FAD_binding_3"/>
    <property type="match status" value="1"/>
</dbReference>
<keyword evidence="5" id="KW-0274">FAD</keyword>
<dbReference type="Gene3D" id="3.50.50.60">
    <property type="entry name" value="FAD/NAD(P)-binding domain"/>
    <property type="match status" value="1"/>
</dbReference>
<dbReference type="Proteomes" id="UP001275440">
    <property type="component" value="Unassembled WGS sequence"/>
</dbReference>
<keyword evidence="6" id="KW-0560">Oxidoreductase</keyword>
<evidence type="ECO:0000256" key="1">
    <source>
        <dbReference type="ARBA" id="ARBA00001974"/>
    </source>
</evidence>
<keyword evidence="3" id="KW-0285">Flavoprotein</keyword>
<evidence type="ECO:0000256" key="6">
    <source>
        <dbReference type="ARBA" id="ARBA00023002"/>
    </source>
</evidence>
<evidence type="ECO:0000313" key="15">
    <source>
        <dbReference type="Proteomes" id="UP001275440"/>
    </source>
</evidence>
<feature type="domain" description="FAD-binding" evidence="13">
    <location>
        <begin position="2"/>
        <end position="338"/>
    </location>
</feature>
<evidence type="ECO:0000256" key="11">
    <source>
        <dbReference type="ARBA" id="ARBA00035262"/>
    </source>
</evidence>
<proteinExistence type="inferred from homology"/>
<protein>
    <recommendedName>
        <fullName evidence="11">FAD-dependent urate hydroxylase</fullName>
        <ecNumber evidence="10">1.14.13.113</ecNumber>
    </recommendedName>
</protein>
<dbReference type="PRINTS" id="PR00420">
    <property type="entry name" value="RNGMNOXGNASE"/>
</dbReference>
<gene>
    <name evidence="14" type="primary">hpxO</name>
    <name evidence="14" type="ORF">F8M49_08065</name>
</gene>
<dbReference type="InterPro" id="IPR050493">
    <property type="entry name" value="FAD-dep_Monooxygenase_BioMet"/>
</dbReference>
<evidence type="ECO:0000256" key="12">
    <source>
        <dbReference type="ARBA" id="ARBA00047521"/>
    </source>
</evidence>
<dbReference type="PANTHER" id="PTHR13789">
    <property type="entry name" value="MONOOXYGENASE"/>
    <property type="match status" value="1"/>
</dbReference>
<evidence type="ECO:0000256" key="8">
    <source>
        <dbReference type="ARBA" id="ARBA00023033"/>
    </source>
</evidence>
<evidence type="ECO:0000256" key="7">
    <source>
        <dbReference type="ARBA" id="ARBA00023027"/>
    </source>
</evidence>
<comment type="catalytic activity">
    <reaction evidence="12">
        <text>urate + NADH + O2 + H(+) = 5-hydroxyisourate + NAD(+) + H2O</text>
        <dbReference type="Rhea" id="RHEA:27329"/>
        <dbReference type="ChEBI" id="CHEBI:15377"/>
        <dbReference type="ChEBI" id="CHEBI:15378"/>
        <dbReference type="ChEBI" id="CHEBI:15379"/>
        <dbReference type="ChEBI" id="CHEBI:17775"/>
        <dbReference type="ChEBI" id="CHEBI:18072"/>
        <dbReference type="ChEBI" id="CHEBI:57540"/>
        <dbReference type="ChEBI" id="CHEBI:57945"/>
        <dbReference type="EC" id="1.14.13.113"/>
    </reaction>
</comment>
<evidence type="ECO:0000256" key="4">
    <source>
        <dbReference type="ARBA" id="ARBA00022631"/>
    </source>
</evidence>
<dbReference type="EMBL" id="WBMO01000001">
    <property type="protein sequence ID" value="MDV2475378.1"/>
    <property type="molecule type" value="Genomic_DNA"/>
</dbReference>